<keyword evidence="3 5" id="KW-0378">Hydrolase</keyword>
<keyword evidence="8" id="KW-1185">Reference proteome</keyword>
<dbReference type="EMBL" id="JBIAXI010000024">
    <property type="protein sequence ID" value="MFF4777602.1"/>
    <property type="molecule type" value="Genomic_DNA"/>
</dbReference>
<comment type="cofactor">
    <cofactor evidence="1">
        <name>Mg(2+)</name>
        <dbReference type="ChEBI" id="CHEBI:18420"/>
    </cofactor>
</comment>
<dbReference type="InterPro" id="IPR020476">
    <property type="entry name" value="Nudix_hydrolase"/>
</dbReference>
<dbReference type="InterPro" id="IPR000086">
    <property type="entry name" value="NUDIX_hydrolase_dom"/>
</dbReference>
<evidence type="ECO:0000313" key="7">
    <source>
        <dbReference type="EMBL" id="MFF4777602.1"/>
    </source>
</evidence>
<feature type="domain" description="Nudix hydrolase" evidence="6">
    <location>
        <begin position="8"/>
        <end position="144"/>
    </location>
</feature>
<dbReference type="PANTHER" id="PTHR43046">
    <property type="entry name" value="GDP-MANNOSE MANNOSYL HYDROLASE"/>
    <property type="match status" value="1"/>
</dbReference>
<dbReference type="InterPro" id="IPR015797">
    <property type="entry name" value="NUDIX_hydrolase-like_dom_sf"/>
</dbReference>
<dbReference type="PRINTS" id="PR00502">
    <property type="entry name" value="NUDIXFAMILY"/>
</dbReference>
<protein>
    <submittedName>
        <fullName evidence="7">NUDIX hydrolase</fullName>
    </submittedName>
</protein>
<gene>
    <name evidence="7" type="ORF">ACFY05_32565</name>
</gene>
<dbReference type="InterPro" id="IPR020084">
    <property type="entry name" value="NUDIX_hydrolase_CS"/>
</dbReference>
<evidence type="ECO:0000256" key="3">
    <source>
        <dbReference type="ARBA" id="ARBA00022801"/>
    </source>
</evidence>
<dbReference type="PROSITE" id="PS51462">
    <property type="entry name" value="NUDIX"/>
    <property type="match status" value="1"/>
</dbReference>
<evidence type="ECO:0000313" key="8">
    <source>
        <dbReference type="Proteomes" id="UP001602119"/>
    </source>
</evidence>
<comment type="similarity">
    <text evidence="2 5">Belongs to the Nudix hydrolase family.</text>
</comment>
<comment type="caution">
    <text evidence="7">The sequence shown here is derived from an EMBL/GenBank/DDBJ whole genome shotgun (WGS) entry which is preliminary data.</text>
</comment>
<keyword evidence="4" id="KW-0460">Magnesium</keyword>
<dbReference type="PROSITE" id="PS00893">
    <property type="entry name" value="NUDIX_BOX"/>
    <property type="match status" value="1"/>
</dbReference>
<evidence type="ECO:0000256" key="2">
    <source>
        <dbReference type="ARBA" id="ARBA00005582"/>
    </source>
</evidence>
<evidence type="ECO:0000256" key="4">
    <source>
        <dbReference type="ARBA" id="ARBA00022842"/>
    </source>
</evidence>
<dbReference type="CDD" id="cd04685">
    <property type="entry name" value="NUDIX_Hydrolase"/>
    <property type="match status" value="1"/>
</dbReference>
<dbReference type="Proteomes" id="UP001602119">
    <property type="component" value="Unassembled WGS sequence"/>
</dbReference>
<evidence type="ECO:0000256" key="5">
    <source>
        <dbReference type="RuleBase" id="RU003476"/>
    </source>
</evidence>
<dbReference type="Gene3D" id="3.90.79.10">
    <property type="entry name" value="Nucleoside Triphosphate Pyrophosphohydrolase"/>
    <property type="match status" value="1"/>
</dbReference>
<dbReference type="GO" id="GO:0016787">
    <property type="term" value="F:hydrolase activity"/>
    <property type="evidence" value="ECO:0007669"/>
    <property type="project" value="UniProtKB-KW"/>
</dbReference>
<proteinExistence type="inferred from homology"/>
<accession>A0ABW6VG91</accession>
<evidence type="ECO:0000259" key="6">
    <source>
        <dbReference type="PROSITE" id="PS51462"/>
    </source>
</evidence>
<dbReference type="SUPFAM" id="SSF55811">
    <property type="entry name" value="Nudix"/>
    <property type="match status" value="1"/>
</dbReference>
<dbReference type="RefSeq" id="WP_387346100.1">
    <property type="nucleotide sequence ID" value="NZ_JBIAXI010000024.1"/>
</dbReference>
<dbReference type="Pfam" id="PF00293">
    <property type="entry name" value="NUDIX"/>
    <property type="match status" value="1"/>
</dbReference>
<name>A0ABW6VG91_MICFU</name>
<organism evidence="7 8">
    <name type="scientific">Microtetraspora fusca</name>
    <dbReference type="NCBI Taxonomy" id="1997"/>
    <lineage>
        <taxon>Bacteria</taxon>
        <taxon>Bacillati</taxon>
        <taxon>Actinomycetota</taxon>
        <taxon>Actinomycetes</taxon>
        <taxon>Streptosporangiales</taxon>
        <taxon>Streptosporangiaceae</taxon>
        <taxon>Microtetraspora</taxon>
    </lineage>
</organism>
<evidence type="ECO:0000256" key="1">
    <source>
        <dbReference type="ARBA" id="ARBA00001946"/>
    </source>
</evidence>
<sequence>MKQMPATQIREAARVVVLDEKDRTLLLRYDEGNGVFWATPGGALEAGETHVEAACRELHEELGVENAEIGSQIATRAKEHMIHGELTRQVEQYFVARIPAGQVDPARATQTDDILAWQWWELSALDATHQTVYPVGLTDLIGRYLTDGAPSYPTVLQ</sequence>
<dbReference type="PANTHER" id="PTHR43046:SF12">
    <property type="entry name" value="GDP-MANNOSE MANNOSYL HYDROLASE"/>
    <property type="match status" value="1"/>
</dbReference>
<reference evidence="7 8" key="1">
    <citation type="submission" date="2024-10" db="EMBL/GenBank/DDBJ databases">
        <title>The Natural Products Discovery Center: Release of the First 8490 Sequenced Strains for Exploring Actinobacteria Biosynthetic Diversity.</title>
        <authorList>
            <person name="Kalkreuter E."/>
            <person name="Kautsar S.A."/>
            <person name="Yang D."/>
            <person name="Bader C.D."/>
            <person name="Teijaro C.N."/>
            <person name="Fluegel L."/>
            <person name="Davis C.M."/>
            <person name="Simpson J.R."/>
            <person name="Lauterbach L."/>
            <person name="Steele A.D."/>
            <person name="Gui C."/>
            <person name="Meng S."/>
            <person name="Li G."/>
            <person name="Viehrig K."/>
            <person name="Ye F."/>
            <person name="Su P."/>
            <person name="Kiefer A.F."/>
            <person name="Nichols A."/>
            <person name="Cepeda A.J."/>
            <person name="Yan W."/>
            <person name="Fan B."/>
            <person name="Jiang Y."/>
            <person name="Adhikari A."/>
            <person name="Zheng C.-J."/>
            <person name="Schuster L."/>
            <person name="Cowan T.M."/>
            <person name="Smanski M.J."/>
            <person name="Chevrette M.G."/>
            <person name="De Carvalho L.P.S."/>
            <person name="Shen B."/>
        </authorList>
    </citation>
    <scope>NUCLEOTIDE SEQUENCE [LARGE SCALE GENOMIC DNA]</scope>
    <source>
        <strain evidence="7 8">NPDC001281</strain>
    </source>
</reference>